<gene>
    <name evidence="1" type="ORF">GCM10023185_45350</name>
</gene>
<comment type="caution">
    <text evidence="1">The sequence shown here is derived from an EMBL/GenBank/DDBJ whole genome shotgun (WGS) entry which is preliminary data.</text>
</comment>
<dbReference type="PROSITE" id="PS51257">
    <property type="entry name" value="PROKAR_LIPOPROTEIN"/>
    <property type="match status" value="1"/>
</dbReference>
<dbReference type="EMBL" id="BAABGZ010000082">
    <property type="protein sequence ID" value="GAA4370679.1"/>
    <property type="molecule type" value="Genomic_DNA"/>
</dbReference>
<reference evidence="2" key="1">
    <citation type="journal article" date="2019" name="Int. J. Syst. Evol. Microbiol.">
        <title>The Global Catalogue of Microorganisms (GCM) 10K type strain sequencing project: providing services to taxonomists for standard genome sequencing and annotation.</title>
        <authorList>
            <consortium name="The Broad Institute Genomics Platform"/>
            <consortium name="The Broad Institute Genome Sequencing Center for Infectious Disease"/>
            <person name="Wu L."/>
            <person name="Ma J."/>
        </authorList>
    </citation>
    <scope>NUCLEOTIDE SEQUENCE [LARGE SCALE GENOMIC DNA]</scope>
    <source>
        <strain evidence="2">JCM 17923</strain>
    </source>
</reference>
<sequence>MRHKYLLITGIVLLSACKKDQEEAPLEVSGEYQTGTTLHAAPIELYTRAGLVNNAQVVDAFIQRNSIRTPYFFSRTDVPLGGTTPSRLSINASGQAKLIAPGQPGADTLRAQVISQQPDRLVLAGPDSTSRIVSLPLNRCDFLEEKVQLVVPAKRTRDFSSSTGYGRSTRYLPIKVIGIRNRQLYIPFLSWAVKHTGTQTGTCMTAAFGSWNFFDPAILSQLTTGDTIVVQRREISLHKQ</sequence>
<accession>A0ABP8ISW0</accession>
<evidence type="ECO:0000313" key="1">
    <source>
        <dbReference type="EMBL" id="GAA4370679.1"/>
    </source>
</evidence>
<organism evidence="1 2">
    <name type="scientific">Hymenobacter saemangeumensis</name>
    <dbReference type="NCBI Taxonomy" id="1084522"/>
    <lineage>
        <taxon>Bacteria</taxon>
        <taxon>Pseudomonadati</taxon>
        <taxon>Bacteroidota</taxon>
        <taxon>Cytophagia</taxon>
        <taxon>Cytophagales</taxon>
        <taxon>Hymenobacteraceae</taxon>
        <taxon>Hymenobacter</taxon>
    </lineage>
</organism>
<name>A0ABP8ISW0_9BACT</name>
<proteinExistence type="predicted"/>
<keyword evidence="2" id="KW-1185">Reference proteome</keyword>
<protein>
    <recommendedName>
        <fullName evidence="3">Polysaccharide export protein</fullName>
    </recommendedName>
</protein>
<dbReference type="RefSeq" id="WP_345238455.1">
    <property type="nucleotide sequence ID" value="NZ_BAABGZ010000082.1"/>
</dbReference>
<dbReference type="Proteomes" id="UP001501153">
    <property type="component" value="Unassembled WGS sequence"/>
</dbReference>
<evidence type="ECO:0008006" key="3">
    <source>
        <dbReference type="Google" id="ProtNLM"/>
    </source>
</evidence>
<evidence type="ECO:0000313" key="2">
    <source>
        <dbReference type="Proteomes" id="UP001501153"/>
    </source>
</evidence>